<dbReference type="EMBL" id="FNOJ01000001">
    <property type="protein sequence ID" value="SDW06005.1"/>
    <property type="molecule type" value="Genomic_DNA"/>
</dbReference>
<dbReference type="SUPFAM" id="SSF52317">
    <property type="entry name" value="Class I glutamine amidotransferase-like"/>
    <property type="match status" value="1"/>
</dbReference>
<dbReference type="InterPro" id="IPR029010">
    <property type="entry name" value="ThuA-like"/>
</dbReference>
<proteinExistence type="predicted"/>
<dbReference type="RefSeq" id="WP_006448119.1">
    <property type="nucleotide sequence ID" value="NZ_FNOJ01000001.1"/>
</dbReference>
<evidence type="ECO:0000313" key="3">
    <source>
        <dbReference type="Proteomes" id="UP000182589"/>
    </source>
</evidence>
<dbReference type="Proteomes" id="UP000182589">
    <property type="component" value="Unassembled WGS sequence"/>
</dbReference>
<organism evidence="2 3">
    <name type="scientific">Alicyclobacillus hesperidum</name>
    <dbReference type="NCBI Taxonomy" id="89784"/>
    <lineage>
        <taxon>Bacteria</taxon>
        <taxon>Bacillati</taxon>
        <taxon>Bacillota</taxon>
        <taxon>Bacilli</taxon>
        <taxon>Bacillales</taxon>
        <taxon>Alicyclobacillaceae</taxon>
        <taxon>Alicyclobacillus</taxon>
    </lineage>
</organism>
<dbReference type="Gene3D" id="3.40.50.880">
    <property type="match status" value="1"/>
</dbReference>
<dbReference type="PANTHER" id="PTHR40469:SF2">
    <property type="entry name" value="GALACTOSE-BINDING DOMAIN-LIKE SUPERFAMILY PROTEIN"/>
    <property type="match status" value="1"/>
</dbReference>
<dbReference type="InterPro" id="IPR029062">
    <property type="entry name" value="Class_I_gatase-like"/>
</dbReference>
<evidence type="ECO:0000259" key="1">
    <source>
        <dbReference type="Pfam" id="PF06283"/>
    </source>
</evidence>
<feature type="domain" description="ThuA-like" evidence="1">
    <location>
        <begin position="12"/>
        <end position="213"/>
    </location>
</feature>
<gene>
    <name evidence="2" type="ORF">SAMN04489725_101243</name>
</gene>
<evidence type="ECO:0000313" key="2">
    <source>
        <dbReference type="EMBL" id="SDW06005.1"/>
    </source>
</evidence>
<protein>
    <submittedName>
        <fullName evidence="2">Trehalose utilisation</fullName>
    </submittedName>
</protein>
<dbReference type="PANTHER" id="PTHR40469">
    <property type="entry name" value="SECRETED GLYCOSYL HYDROLASE"/>
    <property type="match status" value="1"/>
</dbReference>
<dbReference type="Pfam" id="PF06283">
    <property type="entry name" value="ThuA"/>
    <property type="match status" value="1"/>
</dbReference>
<accession>A0A1H2QFY9</accession>
<reference evidence="3" key="1">
    <citation type="submission" date="2016-10" db="EMBL/GenBank/DDBJ databases">
        <authorList>
            <person name="Varghese N."/>
        </authorList>
    </citation>
    <scope>NUCLEOTIDE SEQUENCE [LARGE SCALE GENOMIC DNA]</scope>
    <source>
        <strain evidence="3">DSM 12489</strain>
    </source>
</reference>
<sequence length="217" mass="23826">MNKLIYAVFGDYYHPSAPISEAFAAMFEPLAKQGYTYTEIRESELADRLAEQPAAVVIYKEDRVDPTLNPPTRWQDERVANIIVQYVEAGGGWLAWHAGMSCYPVPGPYTSMLRGHFVSHPKVNAPVTYTPASHPITDGIAPFTIVDEHYFVELHSGPTDILVSSTSIDGASTAGWAHSYGSGRVCCITPAHKPEGLAHPGVRQLLTNAMLWVTKQL</sequence>
<name>A0A1H2QFY9_9BACL</name>
<dbReference type="STRING" id="89784.SAMN04489725_101243"/>
<dbReference type="AlphaFoldDB" id="A0A1H2QFY9"/>
<keyword evidence="3" id="KW-1185">Reference proteome</keyword>